<keyword evidence="1" id="KW-0812">Transmembrane</keyword>
<evidence type="ECO:0000256" key="1">
    <source>
        <dbReference type="SAM" id="Phobius"/>
    </source>
</evidence>
<dbReference type="eggNOG" id="ENOG5032UY5">
    <property type="taxonomic scope" value="Bacteria"/>
</dbReference>
<keyword evidence="1" id="KW-1133">Transmembrane helix</keyword>
<dbReference type="AlphaFoldDB" id="S0FII1"/>
<accession>S0FII1</accession>
<evidence type="ECO:0000313" key="2">
    <source>
        <dbReference type="EMBL" id="EMS69936.1"/>
    </source>
</evidence>
<feature type="transmembrane region" description="Helical" evidence="1">
    <location>
        <begin position="7"/>
        <end position="27"/>
    </location>
</feature>
<name>S0FII1_RUMCE</name>
<organism evidence="2 3">
    <name type="scientific">Ruminiclostridium cellobioparum subsp. termitidis CT1112</name>
    <dbReference type="NCBI Taxonomy" id="1195236"/>
    <lineage>
        <taxon>Bacteria</taxon>
        <taxon>Bacillati</taxon>
        <taxon>Bacillota</taxon>
        <taxon>Clostridia</taxon>
        <taxon>Eubacteriales</taxon>
        <taxon>Oscillospiraceae</taxon>
        <taxon>Ruminiclostridium</taxon>
    </lineage>
</organism>
<protein>
    <submittedName>
        <fullName evidence="2">Uncharacterized protein</fullName>
    </submittedName>
</protein>
<feature type="transmembrane region" description="Helical" evidence="1">
    <location>
        <begin position="47"/>
        <end position="71"/>
    </location>
</feature>
<dbReference type="EMBL" id="AORV01000061">
    <property type="protein sequence ID" value="EMS69936.1"/>
    <property type="molecule type" value="Genomic_DNA"/>
</dbReference>
<evidence type="ECO:0000313" key="3">
    <source>
        <dbReference type="Proteomes" id="UP000014155"/>
    </source>
</evidence>
<dbReference type="RefSeq" id="WP_004629362.1">
    <property type="nucleotide sequence ID" value="NZ_AORV01000061.1"/>
</dbReference>
<comment type="caution">
    <text evidence="2">The sequence shown here is derived from an EMBL/GenBank/DDBJ whole genome shotgun (WGS) entry which is preliminary data.</text>
</comment>
<feature type="transmembrane region" description="Helical" evidence="1">
    <location>
        <begin position="83"/>
        <end position="104"/>
    </location>
</feature>
<dbReference type="PATRIC" id="fig|1195236.3.peg.4590"/>
<dbReference type="STRING" id="1195236.CTER_4405"/>
<keyword evidence="3" id="KW-1185">Reference proteome</keyword>
<keyword evidence="1" id="KW-0472">Membrane</keyword>
<proteinExistence type="predicted"/>
<reference evidence="2 3" key="1">
    <citation type="journal article" date="2013" name="Genome Announc.">
        <title>Draft Genome Sequence of the Cellulolytic, Mesophilic, Anaerobic Bacterium Clostridium termitidis Strain CT1112 (DSM 5398).</title>
        <authorList>
            <person name="Lal S."/>
            <person name="Ramachandran U."/>
            <person name="Zhang X."/>
            <person name="Munir R."/>
            <person name="Sparling R."/>
            <person name="Levin D.B."/>
        </authorList>
    </citation>
    <scope>NUCLEOTIDE SEQUENCE [LARGE SCALE GENOMIC DNA]</scope>
    <source>
        <strain evidence="2 3">CT1112</strain>
    </source>
</reference>
<feature type="transmembrane region" description="Helical" evidence="1">
    <location>
        <begin position="116"/>
        <end position="136"/>
    </location>
</feature>
<gene>
    <name evidence="2" type="ORF">CTER_4405</name>
</gene>
<sequence length="151" mass="16789">MKEDKTLILGMIGVFSTIISEIITWIGKLSGLANYSDYELTSLIITLNRPTVLLGFVIEGSIGVIISIVLFKLVKETGEKYILLKSVITGIVAWIIIEILITMIVEGKTIPLRELAAYYTHLIGAIGFGITQGLLFKRYILSKFHSKEQID</sequence>
<dbReference type="Proteomes" id="UP000014155">
    <property type="component" value="Unassembled WGS sequence"/>
</dbReference>